<evidence type="ECO:0000313" key="2">
    <source>
        <dbReference type="EMBL" id="KAF8700269.1"/>
    </source>
</evidence>
<sequence length="478" mass="52546">MLQHTSNKAYARDVNNWLATNMWPAHRDARVNDDTDPDTKTDAGILLLQEADPSANVHKYLCGKGLFEFLGTYDKENNRIINASITLHVPFFGRISLVQNMTRTLDPPPRVQFSVGPIHGFVELGIFHPRDDPRYDGDQVALKYYVSLPYVQLDANVPLFPVDGANTPKIKALYQTSPPMALSVQSLREVSNTPATYPAGFLRLFNQRGAKHVQQFPETSNTFSVRQALLLYGQNTANPVLVLERFLNNFAHEQGIIIPATPKDKGLKSETINIAAKPQRQTIRAYFGQLFHIVGTISLDSFLLNAILSIYIPTIGVQRTCQVAGDLTNVAGVVVTLDDPLINGLLNFDLNDMGEDLRLVVTVKLNIALIGQFRQTDILIMTMPQPQQTDTPTPLPAPTPAPAPSPGPKPEPKITPRTSRKGDQGSGLPKGGRMKKPAPMAPQLLVPSTPPLRSAEDFLSPANDGQANTDDELEPEDE</sequence>
<evidence type="ECO:0000313" key="3">
    <source>
        <dbReference type="Proteomes" id="UP000602905"/>
    </source>
</evidence>
<dbReference type="Proteomes" id="UP000602905">
    <property type="component" value="Unassembled WGS sequence"/>
</dbReference>
<accession>A0A8H7HNR1</accession>
<feature type="compositionally biased region" description="Pro residues" evidence="1">
    <location>
        <begin position="393"/>
        <end position="409"/>
    </location>
</feature>
<dbReference type="EMBL" id="JACYCD010000234">
    <property type="protein sequence ID" value="KAF8700269.1"/>
    <property type="molecule type" value="Genomic_DNA"/>
</dbReference>
<evidence type="ECO:0000256" key="1">
    <source>
        <dbReference type="SAM" id="MobiDB-lite"/>
    </source>
</evidence>
<organism evidence="2 3">
    <name type="scientific">Rhizoctonia solani</name>
    <dbReference type="NCBI Taxonomy" id="456999"/>
    <lineage>
        <taxon>Eukaryota</taxon>
        <taxon>Fungi</taxon>
        <taxon>Dikarya</taxon>
        <taxon>Basidiomycota</taxon>
        <taxon>Agaricomycotina</taxon>
        <taxon>Agaricomycetes</taxon>
        <taxon>Cantharellales</taxon>
        <taxon>Ceratobasidiaceae</taxon>
        <taxon>Rhizoctonia</taxon>
    </lineage>
</organism>
<name>A0A8H7HNR1_9AGAM</name>
<dbReference type="AlphaFoldDB" id="A0A8H7HNR1"/>
<feature type="region of interest" description="Disordered" evidence="1">
    <location>
        <begin position="385"/>
        <end position="478"/>
    </location>
</feature>
<proteinExistence type="predicted"/>
<feature type="compositionally biased region" description="Acidic residues" evidence="1">
    <location>
        <begin position="469"/>
        <end position="478"/>
    </location>
</feature>
<protein>
    <submittedName>
        <fullName evidence="2">Uncharacterized protein</fullName>
    </submittedName>
</protein>
<reference evidence="2" key="1">
    <citation type="submission" date="2020-09" db="EMBL/GenBank/DDBJ databases">
        <title>Comparative genome analyses of four rice-infecting Rhizoctonia solani isolates reveal extensive enrichment of homogalacturonan modification genes.</title>
        <authorList>
            <person name="Lee D.-Y."/>
            <person name="Jeon J."/>
            <person name="Kim K.-T."/>
            <person name="Cheong K."/>
            <person name="Song H."/>
            <person name="Choi G."/>
            <person name="Ko J."/>
            <person name="Opiyo S.O."/>
            <person name="Zuo S."/>
            <person name="Madhav S."/>
            <person name="Lee Y.-H."/>
            <person name="Wang G.-L."/>
        </authorList>
    </citation>
    <scope>NUCLEOTIDE SEQUENCE</scope>
    <source>
        <strain evidence="2">AG1-IA WGL</strain>
    </source>
</reference>
<comment type="caution">
    <text evidence="2">The sequence shown here is derived from an EMBL/GenBank/DDBJ whole genome shotgun (WGS) entry which is preliminary data.</text>
</comment>
<gene>
    <name evidence="2" type="ORF">RHS03_06693</name>
</gene>
<feature type="non-terminal residue" evidence="2">
    <location>
        <position position="478"/>
    </location>
</feature>